<evidence type="ECO:0000313" key="3">
    <source>
        <dbReference type="Proteomes" id="UP000796880"/>
    </source>
</evidence>
<feature type="chain" id="PRO_5035437523" evidence="1">
    <location>
        <begin position="28"/>
        <end position="98"/>
    </location>
</feature>
<gene>
    <name evidence="2" type="ORF">FNV43_RR03549</name>
</gene>
<proteinExistence type="predicted"/>
<accession>A0A8K0HIN4</accession>
<evidence type="ECO:0000313" key="2">
    <source>
        <dbReference type="EMBL" id="KAF3453115.1"/>
    </source>
</evidence>
<reference evidence="2" key="1">
    <citation type="submission" date="2020-03" db="EMBL/GenBank/DDBJ databases">
        <title>A high-quality chromosome-level genome assembly of a woody plant with both climbing and erect habits, Rhamnella rubrinervis.</title>
        <authorList>
            <person name="Lu Z."/>
            <person name="Yang Y."/>
            <person name="Zhu X."/>
            <person name="Sun Y."/>
        </authorList>
    </citation>
    <scope>NUCLEOTIDE SEQUENCE</scope>
    <source>
        <strain evidence="2">BYM</strain>
        <tissue evidence="2">Leaf</tissue>
    </source>
</reference>
<keyword evidence="1" id="KW-0732">Signal</keyword>
<dbReference type="AlphaFoldDB" id="A0A8K0HIN4"/>
<name>A0A8K0HIN4_9ROSA</name>
<protein>
    <submittedName>
        <fullName evidence="2">Uncharacterized protein</fullName>
    </submittedName>
</protein>
<dbReference type="Proteomes" id="UP000796880">
    <property type="component" value="Unassembled WGS sequence"/>
</dbReference>
<organism evidence="2 3">
    <name type="scientific">Rhamnella rubrinervis</name>
    <dbReference type="NCBI Taxonomy" id="2594499"/>
    <lineage>
        <taxon>Eukaryota</taxon>
        <taxon>Viridiplantae</taxon>
        <taxon>Streptophyta</taxon>
        <taxon>Embryophyta</taxon>
        <taxon>Tracheophyta</taxon>
        <taxon>Spermatophyta</taxon>
        <taxon>Magnoliopsida</taxon>
        <taxon>eudicotyledons</taxon>
        <taxon>Gunneridae</taxon>
        <taxon>Pentapetalae</taxon>
        <taxon>rosids</taxon>
        <taxon>fabids</taxon>
        <taxon>Rosales</taxon>
        <taxon>Rhamnaceae</taxon>
        <taxon>rhamnoid group</taxon>
        <taxon>Rhamneae</taxon>
        <taxon>Rhamnella</taxon>
    </lineage>
</organism>
<evidence type="ECO:0000256" key="1">
    <source>
        <dbReference type="SAM" id="SignalP"/>
    </source>
</evidence>
<comment type="caution">
    <text evidence="2">The sequence shown here is derived from an EMBL/GenBank/DDBJ whole genome shotgun (WGS) entry which is preliminary data.</text>
</comment>
<keyword evidence="3" id="KW-1185">Reference proteome</keyword>
<feature type="signal peptide" evidence="1">
    <location>
        <begin position="1"/>
        <end position="27"/>
    </location>
</feature>
<dbReference type="EMBL" id="VOIH02000002">
    <property type="protein sequence ID" value="KAF3453115.1"/>
    <property type="molecule type" value="Genomic_DNA"/>
</dbReference>
<sequence>MGVTKGFAASCFSLLLLVLIFLLVLHASTSTSSAHGSAKFRSAKTSAVSDHPLGSAKSNAGFVVVGGDKDIEDGDSVLVMKREEFTLVPILYIIDKYV</sequence>